<feature type="binding site" evidence="3">
    <location>
        <position position="60"/>
    </location>
    <ligand>
        <name>ATP</name>
        <dbReference type="ChEBI" id="CHEBI:30616"/>
    </ligand>
</feature>
<dbReference type="PRINTS" id="PR00109">
    <property type="entry name" value="TYRKINASE"/>
</dbReference>
<evidence type="ECO:0000313" key="5">
    <source>
        <dbReference type="EMBL" id="EXX72882.1"/>
    </source>
</evidence>
<dbReference type="GO" id="GO:0005524">
    <property type="term" value="F:ATP binding"/>
    <property type="evidence" value="ECO:0007669"/>
    <property type="project" value="UniProtKB-UniRule"/>
</dbReference>
<dbReference type="SUPFAM" id="SSF56112">
    <property type="entry name" value="Protein kinase-like (PK-like)"/>
    <property type="match status" value="1"/>
</dbReference>
<dbReference type="GO" id="GO:0004672">
    <property type="term" value="F:protein kinase activity"/>
    <property type="evidence" value="ECO:0007669"/>
    <property type="project" value="InterPro"/>
</dbReference>
<accession>A0A015JTG2</accession>
<dbReference type="Proteomes" id="UP000022910">
    <property type="component" value="Unassembled WGS sequence"/>
</dbReference>
<dbReference type="PANTHER" id="PTHR44329:SF298">
    <property type="entry name" value="MIXED LINEAGE KINASE DOMAIN-LIKE PROTEIN"/>
    <property type="match status" value="1"/>
</dbReference>
<evidence type="ECO:0000259" key="4">
    <source>
        <dbReference type="PROSITE" id="PS50011"/>
    </source>
</evidence>
<dbReference type="Pfam" id="PF07714">
    <property type="entry name" value="PK_Tyr_Ser-Thr"/>
    <property type="match status" value="1"/>
</dbReference>
<protein>
    <submittedName>
        <fullName evidence="5">Kss1p</fullName>
    </submittedName>
</protein>
<dbReference type="InterPro" id="IPR017441">
    <property type="entry name" value="Protein_kinase_ATP_BS"/>
</dbReference>
<dbReference type="SMART" id="SM00671">
    <property type="entry name" value="SEL1"/>
    <property type="match status" value="6"/>
</dbReference>
<evidence type="ECO:0000256" key="2">
    <source>
        <dbReference type="ARBA" id="ARBA00022840"/>
    </source>
</evidence>
<dbReference type="PROSITE" id="PS00107">
    <property type="entry name" value="PROTEIN_KINASE_ATP"/>
    <property type="match status" value="1"/>
</dbReference>
<dbReference type="PROSITE" id="PS50011">
    <property type="entry name" value="PROTEIN_KINASE_DOM"/>
    <property type="match status" value="1"/>
</dbReference>
<dbReference type="InterPro" id="IPR011990">
    <property type="entry name" value="TPR-like_helical_dom_sf"/>
</dbReference>
<dbReference type="Pfam" id="PF08238">
    <property type="entry name" value="Sel1"/>
    <property type="match status" value="6"/>
</dbReference>
<dbReference type="InterPro" id="IPR001245">
    <property type="entry name" value="Ser-Thr/Tyr_kinase_cat_dom"/>
</dbReference>
<proteinExistence type="predicted"/>
<dbReference type="InterPro" id="IPR051681">
    <property type="entry name" value="Ser/Thr_Kinases-Pseudokinases"/>
</dbReference>
<keyword evidence="6" id="KW-1185">Reference proteome</keyword>
<dbReference type="HOGENOM" id="CLU_000288_7_12_1"/>
<dbReference type="GO" id="GO:0097527">
    <property type="term" value="P:necroptotic signaling pathway"/>
    <property type="evidence" value="ECO:0007669"/>
    <property type="project" value="TreeGrafter"/>
</dbReference>
<dbReference type="InterPro" id="IPR006597">
    <property type="entry name" value="Sel1-like"/>
</dbReference>
<dbReference type="EMBL" id="JEMT01014965">
    <property type="protein sequence ID" value="EXX72882.1"/>
    <property type="molecule type" value="Genomic_DNA"/>
</dbReference>
<gene>
    <name evidence="5" type="ORF">RirG_065180</name>
</gene>
<dbReference type="SUPFAM" id="SSF81901">
    <property type="entry name" value="HCP-like"/>
    <property type="match status" value="2"/>
</dbReference>
<dbReference type="InterPro" id="IPR011009">
    <property type="entry name" value="Kinase-like_dom_sf"/>
</dbReference>
<dbReference type="Gene3D" id="1.25.40.10">
    <property type="entry name" value="Tetratricopeptide repeat domain"/>
    <property type="match status" value="2"/>
</dbReference>
<dbReference type="Gene3D" id="1.10.510.10">
    <property type="entry name" value="Transferase(Phosphotransferase) domain 1"/>
    <property type="match status" value="1"/>
</dbReference>
<organism evidence="5 6">
    <name type="scientific">Rhizophagus irregularis (strain DAOM 197198w)</name>
    <name type="common">Glomus intraradices</name>
    <dbReference type="NCBI Taxonomy" id="1432141"/>
    <lineage>
        <taxon>Eukaryota</taxon>
        <taxon>Fungi</taxon>
        <taxon>Fungi incertae sedis</taxon>
        <taxon>Mucoromycota</taxon>
        <taxon>Glomeromycotina</taxon>
        <taxon>Glomeromycetes</taxon>
        <taxon>Glomerales</taxon>
        <taxon>Glomeraceae</taxon>
        <taxon>Rhizophagus</taxon>
    </lineage>
</organism>
<dbReference type="InterPro" id="IPR000719">
    <property type="entry name" value="Prot_kinase_dom"/>
</dbReference>
<evidence type="ECO:0000256" key="3">
    <source>
        <dbReference type="PROSITE-ProRule" id="PRU10141"/>
    </source>
</evidence>
<dbReference type="PANTHER" id="PTHR44329">
    <property type="entry name" value="SERINE/THREONINE-PROTEIN KINASE TNNI3K-RELATED"/>
    <property type="match status" value="1"/>
</dbReference>
<name>A0A015JTG2_RHIIW</name>
<evidence type="ECO:0000256" key="1">
    <source>
        <dbReference type="ARBA" id="ARBA00022741"/>
    </source>
</evidence>
<reference evidence="5 6" key="1">
    <citation type="submission" date="2014-02" db="EMBL/GenBank/DDBJ databases">
        <title>Single nucleus genome sequencing reveals high similarity among nuclei of an endomycorrhizal fungus.</title>
        <authorList>
            <person name="Lin K."/>
            <person name="Geurts R."/>
            <person name="Zhang Z."/>
            <person name="Limpens E."/>
            <person name="Saunders D.G."/>
            <person name="Mu D."/>
            <person name="Pang E."/>
            <person name="Cao H."/>
            <person name="Cha H."/>
            <person name="Lin T."/>
            <person name="Zhou Q."/>
            <person name="Shang Y."/>
            <person name="Li Y."/>
            <person name="Ivanov S."/>
            <person name="Sharma T."/>
            <person name="Velzen R.V."/>
            <person name="Ruijter N.D."/>
            <person name="Aanen D.K."/>
            <person name="Win J."/>
            <person name="Kamoun S."/>
            <person name="Bisseling T."/>
            <person name="Huang S."/>
        </authorList>
    </citation>
    <scope>NUCLEOTIDE SEQUENCE [LARGE SCALE GENOMIC DNA]</scope>
    <source>
        <strain evidence="6">DAOM197198w</strain>
    </source>
</reference>
<feature type="domain" description="Protein kinase" evidence="4">
    <location>
        <begin position="31"/>
        <end position="301"/>
    </location>
</feature>
<comment type="caution">
    <text evidence="5">The sequence shown here is derived from an EMBL/GenBank/DDBJ whole genome shotgun (WGS) entry which is preliminary data.</text>
</comment>
<evidence type="ECO:0000313" key="6">
    <source>
        <dbReference type="Proteomes" id="UP000022910"/>
    </source>
</evidence>
<dbReference type="AlphaFoldDB" id="A0A015JTG2"/>
<keyword evidence="2 3" id="KW-0067">ATP-binding</keyword>
<keyword evidence="1 3" id="KW-0547">Nucleotide-binding</keyword>
<sequence length="654" mass="76056">MQDIEYENEWVNWIEEAVDKEYCKFYEYNQFNNIQQIGTGSFGNVYRASWKNSEKQFALKSFFSLNNVTIKEIIRELKIQREVDFHDNVIRCYGITKLESENENNYWLVMEYANGGSLRSYLKKNFSKLTWDDKYNMAYQLSCALSCLHSKRIVHHDLHSRNILVHNNTIKLADFGLSKRIGASSNFQSKLFGMVPYVDPKSFSGQRSDNQSTQMYSLNEKSDIYSIGVLLWELSSGKPPFYVEDEQYDIGLTLEISQGLRETTVPDTPDEYVKIYTRCWDGEPDNRPTIYQVVDWLNAIIAKTDVIVKSHQISNEQEINEDSLSINNLELQEDLSQKIIQNFDKIIIKEIDPMIILSKQENFLIEDDVNIIVDEINDLIFKLMNKGLKINSVKRKVLEYFNNHNINLQEIYNWLLNNQNSSNSIFILGYFNYYGIATNENDDKAFKLFIKALGKRHILVQYYIGHCFVFGYGTMKNEKLAFEYYKKVANENLSSGQLEVGYCYEKGIGVGKNLKKAFYWYEKSANDGNIIAIFNLGRFYKNEIVVKKDSNKAFELFKKSAEGGYSGGIMMLGYCYNNGIGTKIDKYKAFELYQDAAYLKHEVAQNNLALMYEKGDVVTKNIDKAIYWYEKSAKQGYELAKNNLKSLKKEINNL</sequence>